<dbReference type="SUPFAM" id="SSF56281">
    <property type="entry name" value="Metallo-hydrolase/oxidoreductase"/>
    <property type="match status" value="1"/>
</dbReference>
<accession>A0A3E2TQ94</accession>
<dbReference type="Proteomes" id="UP000260773">
    <property type="component" value="Unassembled WGS sequence"/>
</dbReference>
<dbReference type="PANTHER" id="PTHR46233:SF3">
    <property type="entry name" value="HYDROXYACYLGLUTATHIONE HYDROLASE GLOC"/>
    <property type="match status" value="1"/>
</dbReference>
<comment type="caution">
    <text evidence="6">The sequence shown here is derived from an EMBL/GenBank/DDBJ whole genome shotgun (WGS) entry which is preliminary data.</text>
</comment>
<dbReference type="InterPro" id="IPR036866">
    <property type="entry name" value="RibonucZ/Hydroxyglut_hydro"/>
</dbReference>
<dbReference type="Pfam" id="PF00753">
    <property type="entry name" value="Lactamase_B"/>
    <property type="match status" value="1"/>
</dbReference>
<dbReference type="PANTHER" id="PTHR46233">
    <property type="entry name" value="HYDROXYACYLGLUTATHIONE HYDROLASE GLOC"/>
    <property type="match status" value="1"/>
</dbReference>
<dbReference type="SMART" id="SM00849">
    <property type="entry name" value="Lactamase_B"/>
    <property type="match status" value="1"/>
</dbReference>
<sequence length="209" mass="23321">MGQIEIKSMTLGMVATNCYLIINKENKEALLVDPADNALRISNVIEENGCTLKAILLTHGHFDHIMALNDLKKRYNVPVYAHEEEEDVLKQSSLNLSGSIGQIYTTQADVYVKDGEHLKLAGLDVIVLYTPGHTKGGVCYYFPEEKVLMSGDTLFHCSIGRTDFPTGSMSQLVRSVKEQLFVLPDDVQVYPGHDSVTSIGYEKQYNPFF</sequence>
<evidence type="ECO:0000256" key="2">
    <source>
        <dbReference type="ARBA" id="ARBA00022723"/>
    </source>
</evidence>
<dbReference type="RefSeq" id="WP_117528179.1">
    <property type="nucleotide sequence ID" value="NZ_JAQDKA010000005.1"/>
</dbReference>
<dbReference type="GO" id="GO:0016787">
    <property type="term" value="F:hydrolase activity"/>
    <property type="evidence" value="ECO:0007669"/>
    <property type="project" value="UniProtKB-KW"/>
</dbReference>
<keyword evidence="4" id="KW-0862">Zinc</keyword>
<dbReference type="EMBL" id="QVEP01000014">
    <property type="protein sequence ID" value="RGB80085.1"/>
    <property type="molecule type" value="Genomic_DNA"/>
</dbReference>
<dbReference type="GO" id="GO:0046872">
    <property type="term" value="F:metal ion binding"/>
    <property type="evidence" value="ECO:0007669"/>
    <property type="project" value="UniProtKB-KW"/>
</dbReference>
<keyword evidence="2" id="KW-0479">Metal-binding</keyword>
<reference evidence="6 7" key="1">
    <citation type="submission" date="2018-08" db="EMBL/GenBank/DDBJ databases">
        <title>A genome reference for cultivated species of the human gut microbiota.</title>
        <authorList>
            <person name="Zou Y."/>
            <person name="Xue W."/>
            <person name="Luo G."/>
        </authorList>
    </citation>
    <scope>NUCLEOTIDE SEQUENCE [LARGE SCALE GENOMIC DNA]</scope>
    <source>
        <strain evidence="6 7">AF45-17</strain>
    </source>
</reference>
<feature type="domain" description="Metallo-beta-lactamase" evidence="5">
    <location>
        <begin position="15"/>
        <end position="193"/>
    </location>
</feature>
<evidence type="ECO:0000259" key="5">
    <source>
        <dbReference type="SMART" id="SM00849"/>
    </source>
</evidence>
<evidence type="ECO:0000256" key="3">
    <source>
        <dbReference type="ARBA" id="ARBA00022801"/>
    </source>
</evidence>
<comment type="cofactor">
    <cofactor evidence="1">
        <name>Zn(2+)</name>
        <dbReference type="ChEBI" id="CHEBI:29105"/>
    </cofactor>
</comment>
<dbReference type="CDD" id="cd06262">
    <property type="entry name" value="metallo-hydrolase-like_MBL-fold"/>
    <property type="match status" value="1"/>
</dbReference>
<evidence type="ECO:0000256" key="4">
    <source>
        <dbReference type="ARBA" id="ARBA00022833"/>
    </source>
</evidence>
<evidence type="ECO:0000313" key="7">
    <source>
        <dbReference type="Proteomes" id="UP000260773"/>
    </source>
</evidence>
<evidence type="ECO:0000313" key="6">
    <source>
        <dbReference type="EMBL" id="RGB80085.1"/>
    </source>
</evidence>
<organism evidence="6 7">
    <name type="scientific">Coprococcus catus</name>
    <dbReference type="NCBI Taxonomy" id="116085"/>
    <lineage>
        <taxon>Bacteria</taxon>
        <taxon>Bacillati</taxon>
        <taxon>Bacillota</taxon>
        <taxon>Clostridia</taxon>
        <taxon>Lachnospirales</taxon>
        <taxon>Lachnospiraceae</taxon>
        <taxon>Coprococcus</taxon>
    </lineage>
</organism>
<keyword evidence="3 6" id="KW-0378">Hydrolase</keyword>
<dbReference type="InterPro" id="IPR001279">
    <property type="entry name" value="Metallo-B-lactamas"/>
</dbReference>
<protein>
    <submittedName>
        <fullName evidence="6">MBL fold metallo-hydrolase</fullName>
    </submittedName>
</protein>
<name>A0A3E2TQ94_9FIRM</name>
<dbReference type="InterPro" id="IPR051453">
    <property type="entry name" value="MBL_Glyoxalase_II"/>
</dbReference>
<proteinExistence type="predicted"/>
<dbReference type="AlphaFoldDB" id="A0A3E2TQ94"/>
<evidence type="ECO:0000256" key="1">
    <source>
        <dbReference type="ARBA" id="ARBA00001947"/>
    </source>
</evidence>
<gene>
    <name evidence="6" type="ORF">DW070_07760</name>
</gene>
<dbReference type="Gene3D" id="3.60.15.10">
    <property type="entry name" value="Ribonuclease Z/Hydroxyacylglutathione hydrolase-like"/>
    <property type="match status" value="1"/>
</dbReference>